<accession>A0A9N6WSQ9</accession>
<gene>
    <name evidence="2" type="ORF">ORM20_00210</name>
</gene>
<sequence>MSDENKNTISKEKVLSFGSALGIIAMCWALYTGVLDRGTSVGSFNEKILTFERQLMKNENLTENFMKKLEEKGASDQEIRIDIIKLQSVTEQLKNESKEMRRIIDEIRDRQLRGPN</sequence>
<protein>
    <submittedName>
        <fullName evidence="2">Uncharacterized protein</fullName>
    </submittedName>
</protein>
<dbReference type="EMBL" id="OX359470">
    <property type="protein sequence ID" value="CAI3971259.1"/>
    <property type="molecule type" value="Genomic_DNA"/>
</dbReference>
<evidence type="ECO:0000313" key="2">
    <source>
        <dbReference type="EMBL" id="CAI3971259.1"/>
    </source>
</evidence>
<evidence type="ECO:0000256" key="1">
    <source>
        <dbReference type="SAM" id="Phobius"/>
    </source>
</evidence>
<feature type="transmembrane region" description="Helical" evidence="1">
    <location>
        <begin position="14"/>
        <end position="31"/>
    </location>
</feature>
<proteinExistence type="predicted"/>
<name>A0A9N6WSQ9_9VIRU</name>
<keyword evidence="1" id="KW-1133">Transmembrane helix</keyword>
<keyword evidence="1" id="KW-0472">Membrane</keyword>
<keyword evidence="1" id="KW-0812">Transmembrane</keyword>
<organism evidence="2">
    <name type="scientific">Ochrobactrum phage ORM_20</name>
    <dbReference type="NCBI Taxonomy" id="2985243"/>
    <lineage>
        <taxon>Viruses</taxon>
    </lineage>
</organism>
<reference evidence="2" key="1">
    <citation type="submission" date="2022-10" db="EMBL/GenBank/DDBJ databases">
        <authorList>
            <person name="Meaden S."/>
        </authorList>
    </citation>
    <scope>NUCLEOTIDE SEQUENCE</scope>
</reference>